<comment type="caution">
    <text evidence="2">The sequence shown here is derived from an EMBL/GenBank/DDBJ whole genome shotgun (WGS) entry which is preliminary data.</text>
</comment>
<feature type="transmembrane region" description="Helical" evidence="1">
    <location>
        <begin position="40"/>
        <end position="59"/>
    </location>
</feature>
<keyword evidence="1" id="KW-0472">Membrane</keyword>
<keyword evidence="1" id="KW-0812">Transmembrane</keyword>
<protein>
    <submittedName>
        <fullName evidence="2">Uncharacterized protein</fullName>
    </submittedName>
</protein>
<name>A0A1G2Q1G3_9BACT</name>
<proteinExistence type="predicted"/>
<gene>
    <name evidence="2" type="ORF">A2388_01565</name>
</gene>
<evidence type="ECO:0000256" key="1">
    <source>
        <dbReference type="SAM" id="Phobius"/>
    </source>
</evidence>
<sequence>MEIPYTIFLGIYFLAVLFILVYALINLLHVMRLSRLSNHVVLVSFLFIAGTLFILFMSYHSLVKINWQQRIDWHSTINESFQEFNPL</sequence>
<keyword evidence="1" id="KW-1133">Transmembrane helix</keyword>
<organism evidence="2 3">
    <name type="scientific">Candidatus Veblenbacteria bacterium RIFOXYB1_FULL_43_13</name>
    <dbReference type="NCBI Taxonomy" id="1802426"/>
    <lineage>
        <taxon>Bacteria</taxon>
        <taxon>Candidatus Vebleniibacteriota</taxon>
    </lineage>
</organism>
<accession>A0A1G2Q1G3</accession>
<dbReference type="EMBL" id="MHTC01000050">
    <property type="protein sequence ID" value="OHA54415.1"/>
    <property type="molecule type" value="Genomic_DNA"/>
</dbReference>
<dbReference type="AlphaFoldDB" id="A0A1G2Q1G3"/>
<feature type="transmembrane region" description="Helical" evidence="1">
    <location>
        <begin position="6"/>
        <end position="28"/>
    </location>
</feature>
<dbReference type="Proteomes" id="UP000177575">
    <property type="component" value="Unassembled WGS sequence"/>
</dbReference>
<reference evidence="2 3" key="1">
    <citation type="journal article" date="2016" name="Nat. Commun.">
        <title>Thousands of microbial genomes shed light on interconnected biogeochemical processes in an aquifer system.</title>
        <authorList>
            <person name="Anantharaman K."/>
            <person name="Brown C.T."/>
            <person name="Hug L.A."/>
            <person name="Sharon I."/>
            <person name="Castelle C.J."/>
            <person name="Probst A.J."/>
            <person name="Thomas B.C."/>
            <person name="Singh A."/>
            <person name="Wilkins M.J."/>
            <person name="Karaoz U."/>
            <person name="Brodie E.L."/>
            <person name="Williams K.H."/>
            <person name="Hubbard S.S."/>
            <person name="Banfield J.F."/>
        </authorList>
    </citation>
    <scope>NUCLEOTIDE SEQUENCE [LARGE SCALE GENOMIC DNA]</scope>
</reference>
<evidence type="ECO:0000313" key="2">
    <source>
        <dbReference type="EMBL" id="OHA54415.1"/>
    </source>
</evidence>
<evidence type="ECO:0000313" key="3">
    <source>
        <dbReference type="Proteomes" id="UP000177575"/>
    </source>
</evidence>